<comment type="catalytic activity">
    <reaction evidence="8">
        <text>ATP + H2O = ADP + phosphate + H(+)</text>
        <dbReference type="Rhea" id="RHEA:13065"/>
        <dbReference type="ChEBI" id="CHEBI:15377"/>
        <dbReference type="ChEBI" id="CHEBI:15378"/>
        <dbReference type="ChEBI" id="CHEBI:30616"/>
        <dbReference type="ChEBI" id="CHEBI:43474"/>
        <dbReference type="ChEBI" id="CHEBI:456216"/>
        <dbReference type="EC" id="3.6.4.13"/>
    </reaction>
</comment>
<evidence type="ECO:0000313" key="16">
    <source>
        <dbReference type="EMBL" id="QDH14259.1"/>
    </source>
</evidence>
<dbReference type="EC" id="3.6.4.13" evidence="1"/>
<dbReference type="Gene3D" id="3.40.50.300">
    <property type="entry name" value="P-loop containing nucleotide triphosphate hydrolases"/>
    <property type="match status" value="2"/>
</dbReference>
<reference evidence="16 17" key="1">
    <citation type="submission" date="2019-03" db="EMBL/GenBank/DDBJ databases">
        <title>The complete genome sequence of Swingsia_sp. F3b2 LMG30590(T).</title>
        <authorList>
            <person name="Chua K.-O."/>
            <person name="Chan K.-G."/>
            <person name="See-Too W.-S."/>
        </authorList>
    </citation>
    <scope>NUCLEOTIDE SEQUENCE [LARGE SCALE GENOMIC DNA]</scope>
    <source>
        <strain evidence="16 17">F3b2</strain>
    </source>
</reference>
<dbReference type="InterPro" id="IPR000629">
    <property type="entry name" value="RNA-helicase_DEAD-box_CS"/>
</dbReference>
<dbReference type="InterPro" id="IPR014001">
    <property type="entry name" value="Helicase_ATP-bd"/>
</dbReference>
<evidence type="ECO:0000256" key="10">
    <source>
        <dbReference type="PROSITE-ProRule" id="PRU00552"/>
    </source>
</evidence>
<evidence type="ECO:0000256" key="12">
    <source>
        <dbReference type="SAM" id="MobiDB-lite"/>
    </source>
</evidence>
<feature type="region of interest" description="Disordered" evidence="12">
    <location>
        <begin position="523"/>
        <end position="604"/>
    </location>
</feature>
<dbReference type="InterPro" id="IPR011545">
    <property type="entry name" value="DEAD/DEAH_box_helicase_dom"/>
</dbReference>
<sequence>MEAEPIPGGVQVEESYVEPAPQGEGATTAETIIDVTSNEVAPEGLTEPTYPASQEGGFAALGLNQAISGAVQAMGYVAPTPIQAQAIPPLLQGRDVLGIAQTGTGKTASFTLPLIQKLTGRPGKARMPRALILEPTRELALQVAENLERYSQGSGLSSALLIGGTSMNEQRERLRRGADILIATPGRLLDLFERGALLLNGLEFLVIDEADRMLDMGFMPDIERIRQLVPAHVQTAFFSATMAPEMRAIADRFLKTPVEISIAPPASVASTITEEACLVADGMKGPALRRLLYCEGDGNTIVFCNRKRDVDDVQAELARYGAKVGHLHGGLDQSMRFETLERFRQGELKVLVCTDVAARGIDIDSLSCVINYDLPRAPEDYVHRVGRTGRAGQEGHAISLLTEDERPQLEAIEELTGHKLDQVSLDGLTPDASAATKAQELGAPPLQSQEVEPAPTTRQPSTHGRRGQEKRSERTKQREGRPTSASPAQPTPETQDVVLESVVEDTDSLPDSLREAIAPRMAERRAEPLPKHSDHESHQHEGKGRHSRRRDEGTAQSTEAGHYPLLKNGLLPSVPEREVEQPGFGSCEPAFMRVSHPPRFHSFS</sequence>
<dbReference type="SMART" id="SM00490">
    <property type="entry name" value="HELICc"/>
    <property type="match status" value="1"/>
</dbReference>
<dbReference type="AlphaFoldDB" id="A0A4Y6U9V5"/>
<dbReference type="EMBL" id="CP038231">
    <property type="protein sequence ID" value="QDH14259.1"/>
    <property type="molecule type" value="Genomic_DNA"/>
</dbReference>
<accession>A0A4Y6U9V5</accession>
<dbReference type="GO" id="GO:0003676">
    <property type="term" value="F:nucleic acid binding"/>
    <property type="evidence" value="ECO:0007669"/>
    <property type="project" value="InterPro"/>
</dbReference>
<dbReference type="Proteomes" id="UP000318709">
    <property type="component" value="Chromosome"/>
</dbReference>
<dbReference type="Pfam" id="PF00270">
    <property type="entry name" value="DEAD"/>
    <property type="match status" value="1"/>
</dbReference>
<dbReference type="GO" id="GO:0005524">
    <property type="term" value="F:ATP binding"/>
    <property type="evidence" value="ECO:0007669"/>
    <property type="project" value="UniProtKB-KW"/>
</dbReference>
<feature type="compositionally biased region" description="Polar residues" evidence="12">
    <location>
        <begin position="446"/>
        <end position="462"/>
    </location>
</feature>
<evidence type="ECO:0000256" key="2">
    <source>
        <dbReference type="ARBA" id="ARBA00022490"/>
    </source>
</evidence>
<evidence type="ECO:0000313" key="17">
    <source>
        <dbReference type="Proteomes" id="UP000318709"/>
    </source>
</evidence>
<proteinExistence type="inferred from homology"/>
<dbReference type="CDD" id="cd00268">
    <property type="entry name" value="DEADc"/>
    <property type="match status" value="1"/>
</dbReference>
<dbReference type="GO" id="GO:0005829">
    <property type="term" value="C:cytosol"/>
    <property type="evidence" value="ECO:0007669"/>
    <property type="project" value="TreeGrafter"/>
</dbReference>
<feature type="compositionally biased region" description="Basic and acidic residues" evidence="12">
    <location>
        <begin position="523"/>
        <end position="553"/>
    </location>
</feature>
<keyword evidence="5 11" id="KW-0347">Helicase</keyword>
<evidence type="ECO:0000256" key="7">
    <source>
        <dbReference type="ARBA" id="ARBA00038437"/>
    </source>
</evidence>
<evidence type="ECO:0000256" key="1">
    <source>
        <dbReference type="ARBA" id="ARBA00012552"/>
    </source>
</evidence>
<evidence type="ECO:0000256" key="9">
    <source>
        <dbReference type="ARBA" id="ARBA00074363"/>
    </source>
</evidence>
<keyword evidence="17" id="KW-1185">Reference proteome</keyword>
<dbReference type="PROSITE" id="PS51192">
    <property type="entry name" value="HELICASE_ATP_BIND_1"/>
    <property type="match status" value="1"/>
</dbReference>
<feature type="domain" description="Helicase ATP-binding" evidence="13">
    <location>
        <begin position="87"/>
        <end position="260"/>
    </location>
</feature>
<feature type="compositionally biased region" description="Polar residues" evidence="12">
    <location>
        <begin position="483"/>
        <end position="494"/>
    </location>
</feature>
<dbReference type="GO" id="GO:0003724">
    <property type="term" value="F:RNA helicase activity"/>
    <property type="evidence" value="ECO:0007669"/>
    <property type="project" value="UniProtKB-EC"/>
</dbReference>
<evidence type="ECO:0000256" key="3">
    <source>
        <dbReference type="ARBA" id="ARBA00022741"/>
    </source>
</evidence>
<dbReference type="SUPFAM" id="SSF52540">
    <property type="entry name" value="P-loop containing nucleoside triphosphate hydrolases"/>
    <property type="match status" value="1"/>
</dbReference>
<dbReference type="KEGG" id="swf:E3E12_00745"/>
<dbReference type="OrthoDB" id="9805696at2"/>
<keyword evidence="2" id="KW-0963">Cytoplasm</keyword>
<dbReference type="InterPro" id="IPR001650">
    <property type="entry name" value="Helicase_C-like"/>
</dbReference>
<feature type="short sequence motif" description="Q motif" evidence="10">
    <location>
        <begin position="56"/>
        <end position="84"/>
    </location>
</feature>
<feature type="region of interest" description="Disordered" evidence="12">
    <location>
        <begin position="442"/>
        <end position="496"/>
    </location>
</feature>
<dbReference type="CDD" id="cd18787">
    <property type="entry name" value="SF2_C_DEAD"/>
    <property type="match status" value="1"/>
</dbReference>
<dbReference type="GO" id="GO:0042255">
    <property type="term" value="P:ribosome assembly"/>
    <property type="evidence" value="ECO:0007669"/>
    <property type="project" value="UniProtKB-ARBA"/>
</dbReference>
<organism evidence="16 17">
    <name type="scientific">Formicincola oecophyllae</name>
    <dbReference type="NCBI Taxonomy" id="2558361"/>
    <lineage>
        <taxon>Bacteria</taxon>
        <taxon>Pseudomonadati</taxon>
        <taxon>Pseudomonadota</taxon>
        <taxon>Alphaproteobacteria</taxon>
        <taxon>Acetobacterales</taxon>
        <taxon>Acetobacteraceae</taxon>
        <taxon>Formicincola</taxon>
    </lineage>
</organism>
<dbReference type="FunFam" id="3.40.50.300:FF:000108">
    <property type="entry name" value="ATP-dependent RNA helicase RhlE"/>
    <property type="match status" value="1"/>
</dbReference>
<name>A0A4Y6U9V5_9PROT</name>
<feature type="compositionally biased region" description="Basic and acidic residues" evidence="12">
    <location>
        <begin position="466"/>
        <end position="481"/>
    </location>
</feature>
<evidence type="ECO:0000259" key="13">
    <source>
        <dbReference type="PROSITE" id="PS51192"/>
    </source>
</evidence>
<evidence type="ECO:0000256" key="5">
    <source>
        <dbReference type="ARBA" id="ARBA00022806"/>
    </source>
</evidence>
<dbReference type="Pfam" id="PF00271">
    <property type="entry name" value="Helicase_C"/>
    <property type="match status" value="1"/>
</dbReference>
<dbReference type="PROSITE" id="PS51194">
    <property type="entry name" value="HELICASE_CTER"/>
    <property type="match status" value="1"/>
</dbReference>
<evidence type="ECO:0000259" key="15">
    <source>
        <dbReference type="PROSITE" id="PS51195"/>
    </source>
</evidence>
<dbReference type="PANTHER" id="PTHR47959">
    <property type="entry name" value="ATP-DEPENDENT RNA HELICASE RHLE-RELATED"/>
    <property type="match status" value="1"/>
</dbReference>
<keyword evidence="3 11" id="KW-0547">Nucleotide-binding</keyword>
<gene>
    <name evidence="16" type="ORF">E3E12_00745</name>
</gene>
<keyword evidence="6 11" id="KW-0067">ATP-binding</keyword>
<dbReference type="InterPro" id="IPR027417">
    <property type="entry name" value="P-loop_NTPase"/>
</dbReference>
<dbReference type="PANTHER" id="PTHR47959:SF13">
    <property type="entry name" value="ATP-DEPENDENT RNA HELICASE RHLE"/>
    <property type="match status" value="1"/>
</dbReference>
<dbReference type="SMART" id="SM00487">
    <property type="entry name" value="DEXDc"/>
    <property type="match status" value="1"/>
</dbReference>
<dbReference type="PROSITE" id="PS51195">
    <property type="entry name" value="Q_MOTIF"/>
    <property type="match status" value="1"/>
</dbReference>
<dbReference type="PROSITE" id="PS00039">
    <property type="entry name" value="DEAD_ATP_HELICASE"/>
    <property type="match status" value="1"/>
</dbReference>
<evidence type="ECO:0000256" key="6">
    <source>
        <dbReference type="ARBA" id="ARBA00022840"/>
    </source>
</evidence>
<keyword evidence="4 11" id="KW-0378">Hydrolase</keyword>
<dbReference type="InterPro" id="IPR014014">
    <property type="entry name" value="RNA_helicase_DEAD_Q_motif"/>
</dbReference>
<evidence type="ECO:0000256" key="8">
    <source>
        <dbReference type="ARBA" id="ARBA00047984"/>
    </source>
</evidence>
<protein>
    <recommendedName>
        <fullName evidence="9">DEAD-box ATP-dependent RNA helicase RhpA</fullName>
        <ecNumber evidence="1">3.6.4.13</ecNumber>
    </recommendedName>
</protein>
<feature type="domain" description="DEAD-box RNA helicase Q" evidence="15">
    <location>
        <begin position="56"/>
        <end position="84"/>
    </location>
</feature>
<comment type="similarity">
    <text evidence="7 11">Belongs to the DEAD box helicase family.</text>
</comment>
<dbReference type="InterPro" id="IPR050079">
    <property type="entry name" value="DEAD_box_RNA_helicase"/>
</dbReference>
<evidence type="ECO:0000256" key="4">
    <source>
        <dbReference type="ARBA" id="ARBA00022801"/>
    </source>
</evidence>
<dbReference type="GO" id="GO:0009266">
    <property type="term" value="P:response to temperature stimulus"/>
    <property type="evidence" value="ECO:0007669"/>
    <property type="project" value="UniProtKB-ARBA"/>
</dbReference>
<evidence type="ECO:0000256" key="11">
    <source>
        <dbReference type="RuleBase" id="RU000492"/>
    </source>
</evidence>
<dbReference type="InterPro" id="IPR044742">
    <property type="entry name" value="DEAD/DEAH_RhlB"/>
</dbReference>
<dbReference type="GO" id="GO:0016787">
    <property type="term" value="F:hydrolase activity"/>
    <property type="evidence" value="ECO:0007669"/>
    <property type="project" value="UniProtKB-KW"/>
</dbReference>
<feature type="domain" description="Helicase C-terminal" evidence="14">
    <location>
        <begin position="287"/>
        <end position="431"/>
    </location>
</feature>
<evidence type="ECO:0000259" key="14">
    <source>
        <dbReference type="PROSITE" id="PS51194"/>
    </source>
</evidence>